<accession>B9CXS8</accession>
<organism evidence="2 3">
    <name type="scientific">Campylobacter rectus RM3267</name>
    <dbReference type="NCBI Taxonomy" id="553218"/>
    <lineage>
        <taxon>Bacteria</taxon>
        <taxon>Pseudomonadati</taxon>
        <taxon>Campylobacterota</taxon>
        <taxon>Epsilonproteobacteria</taxon>
        <taxon>Campylobacterales</taxon>
        <taxon>Campylobacteraceae</taxon>
        <taxon>Campylobacter</taxon>
    </lineage>
</organism>
<dbReference type="Proteomes" id="UP000003082">
    <property type="component" value="Unassembled WGS sequence"/>
</dbReference>
<comment type="caution">
    <text evidence="2">The sequence shown here is derived from an EMBL/GenBank/DDBJ whole genome shotgun (WGS) entry which is preliminary data.</text>
</comment>
<proteinExistence type="predicted"/>
<keyword evidence="3" id="KW-1185">Reference proteome</keyword>
<evidence type="ECO:0000256" key="1">
    <source>
        <dbReference type="SAM" id="MobiDB-lite"/>
    </source>
</evidence>
<evidence type="ECO:0000313" key="3">
    <source>
        <dbReference type="Proteomes" id="UP000003082"/>
    </source>
</evidence>
<protein>
    <submittedName>
        <fullName evidence="2">Uncharacterized protein</fullName>
    </submittedName>
</protein>
<evidence type="ECO:0000313" key="2">
    <source>
        <dbReference type="EMBL" id="EEF15464.1"/>
    </source>
</evidence>
<sequence length="57" mass="6286">MIPANHEIASPPILTVSAIRSSEPPLLPSTGMSMTAKRPKYRDRGDERHRGVGYLRA</sequence>
<dbReference type="EMBL" id="ACFU01000001">
    <property type="protein sequence ID" value="EEF15464.1"/>
    <property type="molecule type" value="Genomic_DNA"/>
</dbReference>
<dbReference type="STRING" id="553218.CAMRE0001_0085"/>
<reference evidence="2 3" key="1">
    <citation type="submission" date="2008-08" db="EMBL/GenBank/DDBJ databases">
        <authorList>
            <person name="Madupu R."/>
            <person name="Durkin A.S."/>
            <person name="Torralba M."/>
            <person name="Methe B."/>
            <person name="Sutton G.G."/>
            <person name="Strausberg R.L."/>
            <person name="Nelson K.E."/>
        </authorList>
    </citation>
    <scope>NUCLEOTIDE SEQUENCE [LARGE SCALE GENOMIC DNA]</scope>
    <source>
        <strain evidence="2 3">RM3267</strain>
    </source>
</reference>
<name>B9CXS8_CAMRE</name>
<gene>
    <name evidence="2" type="ORF">CAMRE0001_0085</name>
</gene>
<feature type="region of interest" description="Disordered" evidence="1">
    <location>
        <begin position="22"/>
        <end position="57"/>
    </location>
</feature>
<dbReference type="AlphaFoldDB" id="B9CXS8"/>